<evidence type="ECO:0000313" key="3">
    <source>
        <dbReference type="Proteomes" id="UP000235965"/>
    </source>
</evidence>
<dbReference type="AlphaFoldDB" id="A0A2J7PPH7"/>
<organism evidence="2 3">
    <name type="scientific">Cryptotermes secundus</name>
    <dbReference type="NCBI Taxonomy" id="105785"/>
    <lineage>
        <taxon>Eukaryota</taxon>
        <taxon>Metazoa</taxon>
        <taxon>Ecdysozoa</taxon>
        <taxon>Arthropoda</taxon>
        <taxon>Hexapoda</taxon>
        <taxon>Insecta</taxon>
        <taxon>Pterygota</taxon>
        <taxon>Neoptera</taxon>
        <taxon>Polyneoptera</taxon>
        <taxon>Dictyoptera</taxon>
        <taxon>Blattodea</taxon>
        <taxon>Blattoidea</taxon>
        <taxon>Termitoidae</taxon>
        <taxon>Kalotermitidae</taxon>
        <taxon>Cryptotermitinae</taxon>
        <taxon>Cryptotermes</taxon>
    </lineage>
</organism>
<feature type="domain" description="PiggyBac transposable element-derived protein" evidence="1">
    <location>
        <begin position="113"/>
        <end position="230"/>
    </location>
</feature>
<name>A0A2J7PPH7_9NEOP</name>
<dbReference type="InterPro" id="IPR036397">
    <property type="entry name" value="RNaseH_sf"/>
</dbReference>
<dbReference type="PANTHER" id="PTHR47326:SF1">
    <property type="entry name" value="HTH PSQ-TYPE DOMAIN-CONTAINING PROTEIN"/>
    <property type="match status" value="1"/>
</dbReference>
<dbReference type="Proteomes" id="UP000235965">
    <property type="component" value="Unassembled WGS sequence"/>
</dbReference>
<dbReference type="EMBL" id="NEVH01022661">
    <property type="protein sequence ID" value="PNF18242.1"/>
    <property type="molecule type" value="Genomic_DNA"/>
</dbReference>
<comment type="caution">
    <text evidence="2">The sequence shown here is derived from an EMBL/GenBank/DDBJ whole genome shotgun (WGS) entry which is preliminary data.</text>
</comment>
<proteinExistence type="predicted"/>
<dbReference type="GO" id="GO:0003676">
    <property type="term" value="F:nucleic acid binding"/>
    <property type="evidence" value="ECO:0007669"/>
    <property type="project" value="InterPro"/>
</dbReference>
<protein>
    <recommendedName>
        <fullName evidence="1">PiggyBac transposable element-derived protein domain-containing protein</fullName>
    </recommendedName>
</protein>
<gene>
    <name evidence="2" type="ORF">B7P43_G16459</name>
</gene>
<keyword evidence="3" id="KW-1185">Reference proteome</keyword>
<reference evidence="2 3" key="1">
    <citation type="submission" date="2017-12" db="EMBL/GenBank/DDBJ databases">
        <title>Hemimetabolous genomes reveal molecular basis of termite eusociality.</title>
        <authorList>
            <person name="Harrison M.C."/>
            <person name="Jongepier E."/>
            <person name="Robertson H.M."/>
            <person name="Arning N."/>
            <person name="Bitard-Feildel T."/>
            <person name="Chao H."/>
            <person name="Childers C.P."/>
            <person name="Dinh H."/>
            <person name="Doddapaneni H."/>
            <person name="Dugan S."/>
            <person name="Gowin J."/>
            <person name="Greiner C."/>
            <person name="Han Y."/>
            <person name="Hu H."/>
            <person name="Hughes D.S.T."/>
            <person name="Huylmans A.-K."/>
            <person name="Kemena C."/>
            <person name="Kremer L.P.M."/>
            <person name="Lee S.L."/>
            <person name="Lopez-Ezquerra A."/>
            <person name="Mallet L."/>
            <person name="Monroy-Kuhn J.M."/>
            <person name="Moser A."/>
            <person name="Murali S.C."/>
            <person name="Muzny D.M."/>
            <person name="Otani S."/>
            <person name="Piulachs M.-D."/>
            <person name="Poelchau M."/>
            <person name="Qu J."/>
            <person name="Schaub F."/>
            <person name="Wada-Katsumata A."/>
            <person name="Worley K.C."/>
            <person name="Xie Q."/>
            <person name="Ylla G."/>
            <person name="Poulsen M."/>
            <person name="Gibbs R.A."/>
            <person name="Schal C."/>
            <person name="Richards S."/>
            <person name="Belles X."/>
            <person name="Korb J."/>
            <person name="Bornberg-Bauer E."/>
        </authorList>
    </citation>
    <scope>NUCLEOTIDE SEQUENCE [LARGE SCALE GENOMIC DNA]</scope>
    <source>
        <tissue evidence="2">Whole body</tissue>
    </source>
</reference>
<evidence type="ECO:0000313" key="2">
    <source>
        <dbReference type="EMBL" id="PNF18242.1"/>
    </source>
</evidence>
<dbReference type="Gene3D" id="3.30.420.10">
    <property type="entry name" value="Ribonuclease H-like superfamily/Ribonuclease H"/>
    <property type="match status" value="1"/>
</dbReference>
<dbReference type="InParanoid" id="A0A2J7PPH7"/>
<sequence length="547" mass="63789">MIVNETNRYAECFLANQKEKILTQKKSRFQKWVPTTSNEIRVFLGLLMLMGIIQKRNLRMYFSRKHMLETPFIPNVMSEERFSLLTRYLHFLDNSNDPKLYKILPVSEYLKNGLSWKQYIPMKASRFGIKIFELCDSAGYLWNFIIYSGSGTKLGCEITKDRDLFSTKVVLSLCEKLLDSGRCVYMDNFYSSPNLFQRLVQRTTDAVGKVKITRKGMPIDLKKFTINLVNKIIAKSHGQNLEKRKGRPSDTDMECTRLMGQHSIQENPKTETYKVGRRRSPRLSTRRMASRIGVSRMQVWRTLHDEDLYPYHDQRVQHLEPGDHAQRMDFCHWIKAHPELLSVILFSDEASFTRDGVNNLRNIHTWSHNNPHEIMETKFQKRFSVNVWCGVLGNRLIGPFVFHNNLTGNTYGAFLRNELPCLLEDIPLTIRRKMYFQHDGAPPHYTQHVRHYLDESFPNRWIGRGGPIAWPPRSPDLTPLDYYLWGHMKTLVYETKVDSREALRNRIFAAAEHIRHHSGNIASATQSLMMRAENCIAAGGGHFEQLL</sequence>
<feature type="domain" description="PiggyBac transposable element-derived protein" evidence="1">
    <location>
        <begin position="1"/>
        <end position="111"/>
    </location>
</feature>
<evidence type="ECO:0000259" key="1">
    <source>
        <dbReference type="Pfam" id="PF13843"/>
    </source>
</evidence>
<dbReference type="PANTHER" id="PTHR47326">
    <property type="entry name" value="TRANSPOSABLE ELEMENT TC3 TRANSPOSASE-LIKE PROTEIN"/>
    <property type="match status" value="1"/>
</dbReference>
<dbReference type="STRING" id="105785.A0A2J7PPH7"/>
<dbReference type="Pfam" id="PF13843">
    <property type="entry name" value="DDE_Tnp_1_7"/>
    <property type="match status" value="2"/>
</dbReference>
<accession>A0A2J7PPH7</accession>
<dbReference type="InterPro" id="IPR029526">
    <property type="entry name" value="PGBD"/>
</dbReference>